<evidence type="ECO:0000313" key="2">
    <source>
        <dbReference type="Proteomes" id="UP000185596"/>
    </source>
</evidence>
<comment type="caution">
    <text evidence="1">The sequence shown here is derived from an EMBL/GenBank/DDBJ whole genome shotgun (WGS) entry which is preliminary data.</text>
</comment>
<reference evidence="1 2" key="1">
    <citation type="submission" date="2016-12" db="EMBL/GenBank/DDBJ databases">
        <title>The draft genome sequence of Actinophytocola sp. 11-183.</title>
        <authorList>
            <person name="Wang W."/>
            <person name="Yuan L."/>
        </authorList>
    </citation>
    <scope>NUCLEOTIDE SEQUENCE [LARGE SCALE GENOMIC DNA]</scope>
    <source>
        <strain evidence="1 2">11-183</strain>
    </source>
</reference>
<dbReference type="Proteomes" id="UP000185596">
    <property type="component" value="Unassembled WGS sequence"/>
</dbReference>
<sequence>MADWGDLVAYIRYSYDVILYQPDEVRIRVSFAKDEEDVLGRQQIMVVAHEVLDQKEDWVQIATPFARVDQVDLREVLTEAGNTIVVGGIVLMGDHLVLRHSLPLINLDINEFTDPLDLVASGAEQLERRFTGRDDY</sequence>
<dbReference type="RefSeq" id="WP_075124874.1">
    <property type="nucleotide sequence ID" value="NZ_MSIE01000009.1"/>
</dbReference>
<dbReference type="STRING" id="1912961.BU204_07645"/>
<dbReference type="AlphaFoldDB" id="A0A1Q8CV20"/>
<name>A0A1Q8CV20_9PSEU</name>
<dbReference type="OrthoDB" id="3295813at2"/>
<proteinExistence type="predicted"/>
<gene>
    <name evidence="1" type="ORF">BU204_07645</name>
</gene>
<organism evidence="1 2">
    <name type="scientific">Actinophytocola xanthii</name>
    <dbReference type="NCBI Taxonomy" id="1912961"/>
    <lineage>
        <taxon>Bacteria</taxon>
        <taxon>Bacillati</taxon>
        <taxon>Actinomycetota</taxon>
        <taxon>Actinomycetes</taxon>
        <taxon>Pseudonocardiales</taxon>
        <taxon>Pseudonocardiaceae</taxon>
    </lineage>
</organism>
<dbReference type="Gene3D" id="3.30.1460.10">
    <property type="match status" value="1"/>
</dbReference>
<protein>
    <recommendedName>
        <fullName evidence="3">YbjN domain-containing protein</fullName>
    </recommendedName>
</protein>
<evidence type="ECO:0008006" key="3">
    <source>
        <dbReference type="Google" id="ProtNLM"/>
    </source>
</evidence>
<keyword evidence="2" id="KW-1185">Reference proteome</keyword>
<dbReference type="EMBL" id="MSIE01000009">
    <property type="protein sequence ID" value="OLF18203.1"/>
    <property type="molecule type" value="Genomic_DNA"/>
</dbReference>
<evidence type="ECO:0000313" key="1">
    <source>
        <dbReference type="EMBL" id="OLF18203.1"/>
    </source>
</evidence>
<accession>A0A1Q8CV20</accession>